<dbReference type="GO" id="GO:0003676">
    <property type="term" value="F:nucleic acid binding"/>
    <property type="evidence" value="ECO:0007669"/>
    <property type="project" value="InterPro"/>
</dbReference>
<dbReference type="OrthoDB" id="9814088at2"/>
<dbReference type="InterPro" id="IPR002052">
    <property type="entry name" value="DNA_methylase_N6_adenine_CS"/>
</dbReference>
<protein>
    <recommendedName>
        <fullName evidence="4">Methyltransferase</fullName>
    </recommendedName>
</protein>
<dbReference type="SUPFAM" id="SSF53335">
    <property type="entry name" value="S-adenosyl-L-methionine-dependent methyltransferases"/>
    <property type="match status" value="1"/>
</dbReference>
<evidence type="ECO:0000256" key="1">
    <source>
        <dbReference type="SAM" id="MobiDB-lite"/>
    </source>
</evidence>
<organism evidence="2 3">
    <name type="scientific">Nocardia ninae NBRC 108245</name>
    <dbReference type="NCBI Taxonomy" id="1210091"/>
    <lineage>
        <taxon>Bacteria</taxon>
        <taxon>Bacillati</taxon>
        <taxon>Actinomycetota</taxon>
        <taxon>Actinomycetes</taxon>
        <taxon>Mycobacteriales</taxon>
        <taxon>Nocardiaceae</taxon>
        <taxon>Nocardia</taxon>
    </lineage>
</organism>
<dbReference type="GO" id="GO:0032259">
    <property type="term" value="P:methylation"/>
    <property type="evidence" value="ECO:0007669"/>
    <property type="project" value="InterPro"/>
</dbReference>
<dbReference type="AlphaFoldDB" id="A0A511M805"/>
<dbReference type="EMBL" id="BJXA01000004">
    <property type="protein sequence ID" value="GEM36711.1"/>
    <property type="molecule type" value="Genomic_DNA"/>
</dbReference>
<name>A0A511M805_9NOCA</name>
<feature type="region of interest" description="Disordered" evidence="1">
    <location>
        <begin position="253"/>
        <end position="284"/>
    </location>
</feature>
<gene>
    <name evidence="2" type="ORF">NN4_12300</name>
</gene>
<dbReference type="GO" id="GO:0008168">
    <property type="term" value="F:methyltransferase activity"/>
    <property type="evidence" value="ECO:0007669"/>
    <property type="project" value="InterPro"/>
</dbReference>
<keyword evidence="3" id="KW-1185">Reference proteome</keyword>
<evidence type="ECO:0000313" key="3">
    <source>
        <dbReference type="Proteomes" id="UP000321424"/>
    </source>
</evidence>
<comment type="caution">
    <text evidence="2">The sequence shown here is derived from an EMBL/GenBank/DDBJ whole genome shotgun (WGS) entry which is preliminary data.</text>
</comment>
<dbReference type="PROSITE" id="PS00092">
    <property type="entry name" value="N6_MTASE"/>
    <property type="match status" value="1"/>
</dbReference>
<reference evidence="2 3" key="1">
    <citation type="submission" date="2019-07" db="EMBL/GenBank/DDBJ databases">
        <title>Whole genome shotgun sequence of Nocardia ninae NBRC 108245.</title>
        <authorList>
            <person name="Hosoyama A."/>
            <person name="Uohara A."/>
            <person name="Ohji S."/>
            <person name="Ichikawa N."/>
        </authorList>
    </citation>
    <scope>NUCLEOTIDE SEQUENCE [LARGE SCALE GENOMIC DNA]</scope>
    <source>
        <strain evidence="2 3">NBRC 108245</strain>
    </source>
</reference>
<evidence type="ECO:0000313" key="2">
    <source>
        <dbReference type="EMBL" id="GEM36711.1"/>
    </source>
</evidence>
<accession>A0A511M805</accession>
<dbReference type="RefSeq" id="WP_147128939.1">
    <property type="nucleotide sequence ID" value="NZ_BJXA01000004.1"/>
</dbReference>
<proteinExistence type="predicted"/>
<dbReference type="InterPro" id="IPR029063">
    <property type="entry name" value="SAM-dependent_MTases_sf"/>
</dbReference>
<dbReference type="Gene3D" id="3.40.50.150">
    <property type="entry name" value="Vaccinia Virus protein VP39"/>
    <property type="match status" value="1"/>
</dbReference>
<dbReference type="CDD" id="cd02440">
    <property type="entry name" value="AdoMet_MTases"/>
    <property type="match status" value="1"/>
</dbReference>
<dbReference type="Proteomes" id="UP000321424">
    <property type="component" value="Unassembled WGS sequence"/>
</dbReference>
<evidence type="ECO:0008006" key="4">
    <source>
        <dbReference type="Google" id="ProtNLM"/>
    </source>
</evidence>
<sequence length="284" mass="31830">MSTTLSRSQAKLHREACLLIDADRDLDDDEKRFVLDHWHEAANPEHCLDGAYFTPLGLAGDMRIDVVGTRIVDLCAGIGHLSFACRNLLDHRWNGEQLREFVCVERNPEYVRVGMRIMPEATWVCADVLTVPSMRLRSFDTAIANPPFGPIRRTTNAPGYRGPRFEYHVIAVAASLARRGVFLVPQQSAPFSHSGKRCYTDDPDTEYQKFHTTTGISLEPGCSVDTTYYTDDWHQRPITTEVVVCDFTERPSATVDTDRRHPANGRRFSLPITTTPGPVGLPAA</sequence>